<evidence type="ECO:0000313" key="7">
    <source>
        <dbReference type="Proteomes" id="UP000636264"/>
    </source>
</evidence>
<dbReference type="PROSITE" id="PS00018">
    <property type="entry name" value="EF_HAND_1"/>
    <property type="match status" value="2"/>
</dbReference>
<dbReference type="Proteomes" id="UP000636264">
    <property type="component" value="Unassembled WGS sequence"/>
</dbReference>
<dbReference type="SUPFAM" id="SSF47473">
    <property type="entry name" value="EF-hand"/>
    <property type="match status" value="1"/>
</dbReference>
<proteinExistence type="predicted"/>
<dbReference type="Pfam" id="PF13202">
    <property type="entry name" value="EF-hand_5"/>
    <property type="match status" value="2"/>
</dbReference>
<dbReference type="Pfam" id="PF13499">
    <property type="entry name" value="EF-hand_7"/>
    <property type="match status" value="1"/>
</dbReference>
<evidence type="ECO:0000256" key="1">
    <source>
        <dbReference type="ARBA" id="ARBA00022723"/>
    </source>
</evidence>
<protein>
    <recommendedName>
        <fullName evidence="5">EF-hand domain-containing protein</fullName>
    </recommendedName>
</protein>
<dbReference type="PANTHER" id="PTHR10827:SF98">
    <property type="entry name" value="45 KDA CALCIUM-BINDING PROTEIN"/>
    <property type="match status" value="1"/>
</dbReference>
<dbReference type="InterPro" id="IPR002048">
    <property type="entry name" value="EF_hand_dom"/>
</dbReference>
<feature type="chain" id="PRO_5037340654" description="EF-hand domain-containing protein" evidence="4">
    <location>
        <begin position="23"/>
        <end position="204"/>
    </location>
</feature>
<evidence type="ECO:0000256" key="3">
    <source>
        <dbReference type="SAM" id="MobiDB-lite"/>
    </source>
</evidence>
<evidence type="ECO:0000259" key="5">
    <source>
        <dbReference type="PROSITE" id="PS50222"/>
    </source>
</evidence>
<feature type="domain" description="EF-hand" evidence="5">
    <location>
        <begin position="115"/>
        <end position="150"/>
    </location>
</feature>
<keyword evidence="7" id="KW-1185">Reference proteome</keyword>
<keyword evidence="2" id="KW-0677">Repeat</keyword>
<keyword evidence="4" id="KW-0732">Signal</keyword>
<dbReference type="PANTHER" id="PTHR10827">
    <property type="entry name" value="RETICULOCALBIN"/>
    <property type="match status" value="1"/>
</dbReference>
<reference evidence="6" key="1">
    <citation type="journal article" date="2014" name="Int. J. Syst. Evol. Microbiol.">
        <title>Complete genome sequence of Corynebacterium casei LMG S-19264T (=DSM 44701T), isolated from a smear-ripened cheese.</title>
        <authorList>
            <consortium name="US DOE Joint Genome Institute (JGI-PGF)"/>
            <person name="Walter F."/>
            <person name="Albersmeier A."/>
            <person name="Kalinowski J."/>
            <person name="Ruckert C."/>
        </authorList>
    </citation>
    <scope>NUCLEOTIDE SEQUENCE</scope>
    <source>
        <strain evidence="6">CGMCC 1.15320</strain>
    </source>
</reference>
<dbReference type="PROSITE" id="PS50222">
    <property type="entry name" value="EF_HAND_2"/>
    <property type="match status" value="2"/>
</dbReference>
<keyword evidence="1" id="KW-0479">Metal-binding</keyword>
<evidence type="ECO:0000256" key="4">
    <source>
        <dbReference type="SAM" id="SignalP"/>
    </source>
</evidence>
<feature type="domain" description="EF-hand" evidence="5">
    <location>
        <begin position="58"/>
        <end position="93"/>
    </location>
</feature>
<dbReference type="EMBL" id="BMIF01000001">
    <property type="protein sequence ID" value="GGA55069.1"/>
    <property type="molecule type" value="Genomic_DNA"/>
</dbReference>
<feature type="region of interest" description="Disordered" evidence="3">
    <location>
        <begin position="27"/>
        <end position="48"/>
    </location>
</feature>
<dbReference type="Gene3D" id="1.10.238.10">
    <property type="entry name" value="EF-hand"/>
    <property type="match status" value="2"/>
</dbReference>
<comment type="caution">
    <text evidence="6">The sequence shown here is derived from an EMBL/GenBank/DDBJ whole genome shotgun (WGS) entry which is preliminary data.</text>
</comment>
<dbReference type="RefSeq" id="WP_188719419.1">
    <property type="nucleotide sequence ID" value="NZ_BMIF01000001.1"/>
</dbReference>
<dbReference type="InterPro" id="IPR018247">
    <property type="entry name" value="EF_Hand_1_Ca_BS"/>
</dbReference>
<reference evidence="6" key="2">
    <citation type="submission" date="2020-09" db="EMBL/GenBank/DDBJ databases">
        <authorList>
            <person name="Sun Q."/>
            <person name="Zhou Y."/>
        </authorList>
    </citation>
    <scope>NUCLEOTIDE SEQUENCE</scope>
    <source>
        <strain evidence="6">CGMCC 1.15320</strain>
    </source>
</reference>
<organism evidence="6 7">
    <name type="scientific">Nitratireductor aestuarii</name>
    <dbReference type="NCBI Taxonomy" id="1735103"/>
    <lineage>
        <taxon>Bacteria</taxon>
        <taxon>Pseudomonadati</taxon>
        <taxon>Pseudomonadota</taxon>
        <taxon>Alphaproteobacteria</taxon>
        <taxon>Hyphomicrobiales</taxon>
        <taxon>Phyllobacteriaceae</taxon>
        <taxon>Nitratireductor</taxon>
    </lineage>
</organism>
<evidence type="ECO:0000256" key="2">
    <source>
        <dbReference type="ARBA" id="ARBA00022737"/>
    </source>
</evidence>
<dbReference type="AlphaFoldDB" id="A0A916VZA1"/>
<dbReference type="GO" id="GO:0005509">
    <property type="term" value="F:calcium ion binding"/>
    <property type="evidence" value="ECO:0007669"/>
    <property type="project" value="InterPro"/>
</dbReference>
<feature type="signal peptide" evidence="4">
    <location>
        <begin position="1"/>
        <end position="22"/>
    </location>
</feature>
<evidence type="ECO:0000313" key="6">
    <source>
        <dbReference type="EMBL" id="GGA55069.1"/>
    </source>
</evidence>
<dbReference type="SMART" id="SM00054">
    <property type="entry name" value="EFh"/>
    <property type="match status" value="2"/>
</dbReference>
<name>A0A916VZA1_9HYPH</name>
<dbReference type="InterPro" id="IPR011992">
    <property type="entry name" value="EF-hand-dom_pair"/>
</dbReference>
<sequence length="204" mass="22387">MLRKILLSAVAISVVAGPLAMAQEQTAPAEKHAAAQSQKSRGFGRIDADKDGFITPEEFGKRRIDALKTADANGDGELSQEELVAFIQKREFERRARAMSRRLDVDGDGKVTIAELERQNEKHLALLDTNDDGKVSPEELRRAHRVMGKGMGPGHMGPRHMGADQKHGRWEGRGAPHFGQFRDHRMAPDHVTTDAPAAETPAAQ</sequence>
<gene>
    <name evidence="6" type="ORF">GCM10011385_05770</name>
</gene>
<accession>A0A916VZA1</accession>